<evidence type="ECO:0000256" key="1">
    <source>
        <dbReference type="SAM" id="Phobius"/>
    </source>
</evidence>
<sequence length="238" mass="26416">MARTFLSTEQSQQAVGRFAWAAAWAGLVLGQLHALARHNTVDGQGDLQQPLTRWWSDPARRVLRPLLDWADPDTVYLTYGKVWLPVFLAFTLCAVVVYRRRRPTGWERLAWRVLLGGYALACVAVLIDYWTQWTGYNRFAQASFFVLTVPSLALVLLGGTVLGSTLLVRRYRPLLPALLLALQVPLALGILSFTSMGSAALPTMFAFAVLGRRVALALPVDGRRRSGSRQPDPQLLGQ</sequence>
<evidence type="ECO:0000313" key="2">
    <source>
        <dbReference type="EMBL" id="AXH96037.1"/>
    </source>
</evidence>
<keyword evidence="1" id="KW-0472">Membrane</keyword>
<dbReference type="EMBL" id="CP031229">
    <property type="protein sequence ID" value="AXH96037.1"/>
    <property type="molecule type" value="Genomic_DNA"/>
</dbReference>
<dbReference type="OrthoDB" id="4842984at2"/>
<keyword evidence="1" id="KW-0812">Transmembrane</keyword>
<feature type="transmembrane region" description="Helical" evidence="1">
    <location>
        <begin position="109"/>
        <end position="130"/>
    </location>
</feature>
<evidence type="ECO:0000313" key="3">
    <source>
        <dbReference type="Proteomes" id="UP000253790"/>
    </source>
</evidence>
<dbReference type="AlphaFoldDB" id="A0A345NLX9"/>
<feature type="transmembrane region" description="Helical" evidence="1">
    <location>
        <begin position="142"/>
        <end position="162"/>
    </location>
</feature>
<dbReference type="Proteomes" id="UP000253790">
    <property type="component" value="Chromosome"/>
</dbReference>
<feature type="transmembrane region" description="Helical" evidence="1">
    <location>
        <begin position="76"/>
        <end position="97"/>
    </location>
</feature>
<keyword evidence="3" id="KW-1185">Reference proteome</keyword>
<proteinExistence type="predicted"/>
<dbReference type="RefSeq" id="WP_114927802.1">
    <property type="nucleotide sequence ID" value="NZ_CP031229.1"/>
</dbReference>
<reference evidence="2 3" key="1">
    <citation type="submission" date="2018-07" db="EMBL/GenBank/DDBJ databases">
        <title>Complete genome sequencing of Ornithinimicrobium sp. AMA3305.</title>
        <authorList>
            <person name="Bae J.-W."/>
        </authorList>
    </citation>
    <scope>NUCLEOTIDE SEQUENCE [LARGE SCALE GENOMIC DNA]</scope>
    <source>
        <strain evidence="2 3">AMA3305</strain>
    </source>
</reference>
<gene>
    <name evidence="2" type="ORF">DV701_07765</name>
</gene>
<accession>A0A345NLX9</accession>
<protein>
    <submittedName>
        <fullName evidence="2">Uncharacterized protein</fullName>
    </submittedName>
</protein>
<feature type="transmembrane region" description="Helical" evidence="1">
    <location>
        <begin position="174"/>
        <end position="193"/>
    </location>
</feature>
<dbReference type="KEGG" id="orn:DV701_07765"/>
<organism evidence="2 3">
    <name type="scientific">Ornithinimicrobium avium</name>
    <dbReference type="NCBI Taxonomy" id="2283195"/>
    <lineage>
        <taxon>Bacteria</taxon>
        <taxon>Bacillati</taxon>
        <taxon>Actinomycetota</taxon>
        <taxon>Actinomycetes</taxon>
        <taxon>Micrococcales</taxon>
        <taxon>Ornithinimicrobiaceae</taxon>
        <taxon>Ornithinimicrobium</taxon>
    </lineage>
</organism>
<name>A0A345NLX9_9MICO</name>
<keyword evidence="1" id="KW-1133">Transmembrane helix</keyword>